<dbReference type="AlphaFoldDB" id="A0A0E0F8D5"/>
<feature type="transmembrane region" description="Helical" evidence="2">
    <location>
        <begin position="211"/>
        <end position="235"/>
    </location>
</feature>
<keyword evidence="2" id="KW-0812">Transmembrane</keyword>
<feature type="transmembrane region" description="Helical" evidence="2">
    <location>
        <begin position="273"/>
        <end position="292"/>
    </location>
</feature>
<proteinExistence type="predicted"/>
<reference evidence="3" key="1">
    <citation type="submission" date="2015-04" db="UniProtKB">
        <authorList>
            <consortium name="EnsemblPlants"/>
        </authorList>
    </citation>
    <scope>IDENTIFICATION</scope>
</reference>
<evidence type="ECO:0000313" key="3">
    <source>
        <dbReference type="EnsemblPlants" id="OMERI11G18210.1"/>
    </source>
</evidence>
<feature type="transmembrane region" description="Helical" evidence="2">
    <location>
        <begin position="137"/>
        <end position="155"/>
    </location>
</feature>
<feature type="compositionally biased region" description="Basic and acidic residues" evidence="1">
    <location>
        <begin position="334"/>
        <end position="361"/>
    </location>
</feature>
<reference evidence="3" key="2">
    <citation type="submission" date="2018-05" db="EMBL/GenBank/DDBJ databases">
        <title>OmerRS3 (Oryza meridionalis Reference Sequence Version 3).</title>
        <authorList>
            <person name="Zhang J."/>
            <person name="Kudrna D."/>
            <person name="Lee S."/>
            <person name="Talag J."/>
            <person name="Welchert J."/>
            <person name="Wing R.A."/>
        </authorList>
    </citation>
    <scope>NUCLEOTIDE SEQUENCE [LARGE SCALE GENOMIC DNA]</scope>
    <source>
        <strain evidence="3">cv. OR44</strain>
    </source>
</reference>
<accession>A0A0E0F8D5</accession>
<feature type="transmembrane region" description="Helical" evidence="2">
    <location>
        <begin position="108"/>
        <end position="130"/>
    </location>
</feature>
<organism evidence="3">
    <name type="scientific">Oryza meridionalis</name>
    <dbReference type="NCBI Taxonomy" id="40149"/>
    <lineage>
        <taxon>Eukaryota</taxon>
        <taxon>Viridiplantae</taxon>
        <taxon>Streptophyta</taxon>
        <taxon>Embryophyta</taxon>
        <taxon>Tracheophyta</taxon>
        <taxon>Spermatophyta</taxon>
        <taxon>Magnoliopsida</taxon>
        <taxon>Liliopsida</taxon>
        <taxon>Poales</taxon>
        <taxon>Poaceae</taxon>
        <taxon>BOP clade</taxon>
        <taxon>Oryzoideae</taxon>
        <taxon>Oryzeae</taxon>
        <taxon>Oryzinae</taxon>
        <taxon>Oryza</taxon>
    </lineage>
</organism>
<feature type="transmembrane region" description="Helical" evidence="2">
    <location>
        <begin position="247"/>
        <end position="266"/>
    </location>
</feature>
<feature type="region of interest" description="Disordered" evidence="1">
    <location>
        <begin position="1"/>
        <end position="26"/>
    </location>
</feature>
<evidence type="ECO:0000256" key="2">
    <source>
        <dbReference type="SAM" id="Phobius"/>
    </source>
</evidence>
<feature type="transmembrane region" description="Helical" evidence="2">
    <location>
        <begin position="298"/>
        <end position="318"/>
    </location>
</feature>
<name>A0A0E0F8D5_9ORYZ</name>
<evidence type="ECO:0008006" key="5">
    <source>
        <dbReference type="Google" id="ProtNLM"/>
    </source>
</evidence>
<keyword evidence="2" id="KW-1133">Transmembrane helix</keyword>
<feature type="transmembrane region" description="Helical" evidence="2">
    <location>
        <begin position="161"/>
        <end position="180"/>
    </location>
</feature>
<feature type="region of interest" description="Disordered" evidence="1">
    <location>
        <begin position="333"/>
        <end position="387"/>
    </location>
</feature>
<dbReference type="HOGENOM" id="CLU_046086_0_0_1"/>
<dbReference type="EnsemblPlants" id="OMERI11G18210.1">
    <property type="protein sequence ID" value="OMERI11G18210.1"/>
    <property type="gene ID" value="OMERI11G18210"/>
</dbReference>
<evidence type="ECO:0000256" key="1">
    <source>
        <dbReference type="SAM" id="MobiDB-lite"/>
    </source>
</evidence>
<sequence>MAESPVATVTDDSAEIQHSDLGEKASLVVDADRSGDGRKAAAAGESHTSDDLLLLRRRLLDELRKLREAEKAERERDARSARLILLSLLLAVATPVLLWLSAGGEPLLLVWRLSLLLTAYFFLCAALLSLSRGLFDLAVDFSYGALLAYFAGHAITPRVGMVVVFLNSVSAAAMAGHALAERRQSDGAERSADEIPTLSHDKEEYARCCRITMAVLSSLMLVAPTVFVAWELISWWLTIADFPVDEIVGDLSIVVMFYVFCFLLLLIEEESHFYTIIAVFLVVAALPLFFSIVFGDVAAMVVSWIGVLALTVLLGYRLRLYSSYQQHKVMTTTRSDDKLDDQKQELAKSKDTPADDNHEPVDASSVPSPPPSAGSPPYIHPEEPILS</sequence>
<keyword evidence="4" id="KW-1185">Reference proteome</keyword>
<evidence type="ECO:0000313" key="4">
    <source>
        <dbReference type="Proteomes" id="UP000008021"/>
    </source>
</evidence>
<dbReference type="Proteomes" id="UP000008021">
    <property type="component" value="Chromosome 11"/>
</dbReference>
<dbReference type="Gramene" id="OMERI11G18210.1">
    <property type="protein sequence ID" value="OMERI11G18210.1"/>
    <property type="gene ID" value="OMERI11G18210"/>
</dbReference>
<feature type="transmembrane region" description="Helical" evidence="2">
    <location>
        <begin position="83"/>
        <end position="102"/>
    </location>
</feature>
<protein>
    <recommendedName>
        <fullName evidence="5">Transmembrane protein</fullName>
    </recommendedName>
</protein>
<keyword evidence="2" id="KW-0472">Membrane</keyword>